<dbReference type="PANTHER" id="PTHR35128:SF1">
    <property type="entry name" value="SECRETION-REGULATING GUANINE NUCLEOTIDE EXCHANGE FACTOR"/>
    <property type="match status" value="1"/>
</dbReference>
<organism evidence="2 3">
    <name type="scientific">Reticulomyxa filosa</name>
    <dbReference type="NCBI Taxonomy" id="46433"/>
    <lineage>
        <taxon>Eukaryota</taxon>
        <taxon>Sar</taxon>
        <taxon>Rhizaria</taxon>
        <taxon>Retaria</taxon>
        <taxon>Foraminifera</taxon>
        <taxon>Monothalamids</taxon>
        <taxon>Reticulomyxidae</taxon>
        <taxon>Reticulomyxa</taxon>
    </lineage>
</organism>
<protein>
    <submittedName>
        <fullName evidence="2">Uncharacterized protein</fullName>
    </submittedName>
</protein>
<dbReference type="InterPro" id="IPR029058">
    <property type="entry name" value="AB_hydrolase_fold"/>
</dbReference>
<dbReference type="PANTHER" id="PTHR35128">
    <property type="entry name" value="SECRETION-REGULATING GUANINE NUCLEOTIDE EXCHANGE FACTOR"/>
    <property type="match status" value="1"/>
</dbReference>
<name>X6MXJ1_RETFI</name>
<gene>
    <name evidence="2" type="ORF">RFI_18937</name>
</gene>
<comment type="caution">
    <text evidence="2">The sequence shown here is derived from an EMBL/GenBank/DDBJ whole genome shotgun (WGS) entry which is preliminary data.</text>
</comment>
<dbReference type="Proteomes" id="UP000023152">
    <property type="component" value="Unassembled WGS sequence"/>
</dbReference>
<evidence type="ECO:0000313" key="3">
    <source>
        <dbReference type="Proteomes" id="UP000023152"/>
    </source>
</evidence>
<feature type="transmembrane region" description="Helical" evidence="1">
    <location>
        <begin position="46"/>
        <end position="69"/>
    </location>
</feature>
<dbReference type="EMBL" id="ASPP01015090">
    <property type="protein sequence ID" value="ETO18336.1"/>
    <property type="molecule type" value="Genomic_DNA"/>
</dbReference>
<sequence>ALKAIIKKSMEKFDNNKKLRNRKNLNPPIRYNLDSLIDEEKAYKMFSLPLACAMLALMLVSLYVGWGYMGRLGLLNTSPPVAKKNEALSYANVDSNAESIVKNEASIKIGKPILATFGETSVIYQYPNCAAKEVGGIILLAHGCSHSVTDFWPNSLACPTCIGLPQELGKKVHLKKKKKFRNWYQLFLKKKFIVLAINSLDRYTKCWTSTQDVQNVEKILSNLRASEQWEYPLFAFGASSGGSFVGRLANENAFIENQKLKGIVVQIAYVNDFRSIRIPILYNLMKYDNGRKEIVMNAVEDMRVHHQKTVRKLVPLYRESGPLPIHPTFFSDNLPGKFDEPSSQQLHLLFASKNVINSTGYLNKDPRKNTEWKAIVRSTSFFAKLQDSLLPDESPLSELMNVAFAYHEFTAEFASDFATFFTLIANNSYTGEFDRSHRSALKKDDKKWRVQIDTNE</sequence>
<dbReference type="AlphaFoldDB" id="X6MXJ1"/>
<accession>X6MXJ1</accession>
<keyword evidence="1" id="KW-0812">Transmembrane</keyword>
<reference evidence="2 3" key="1">
    <citation type="journal article" date="2013" name="Curr. Biol.">
        <title>The Genome of the Foraminiferan Reticulomyxa filosa.</title>
        <authorList>
            <person name="Glockner G."/>
            <person name="Hulsmann N."/>
            <person name="Schleicher M."/>
            <person name="Noegel A.A."/>
            <person name="Eichinger L."/>
            <person name="Gallinger C."/>
            <person name="Pawlowski J."/>
            <person name="Sierra R."/>
            <person name="Euteneuer U."/>
            <person name="Pillet L."/>
            <person name="Moustafa A."/>
            <person name="Platzer M."/>
            <person name="Groth M."/>
            <person name="Szafranski K."/>
            <person name="Schliwa M."/>
        </authorList>
    </citation>
    <scope>NUCLEOTIDE SEQUENCE [LARGE SCALE GENOMIC DNA]</scope>
</reference>
<dbReference type="SUPFAM" id="SSF53474">
    <property type="entry name" value="alpha/beta-Hydrolases"/>
    <property type="match status" value="1"/>
</dbReference>
<proteinExistence type="predicted"/>
<keyword evidence="1" id="KW-0472">Membrane</keyword>
<feature type="non-terminal residue" evidence="2">
    <location>
        <position position="1"/>
    </location>
</feature>
<keyword evidence="3" id="KW-1185">Reference proteome</keyword>
<dbReference type="OrthoDB" id="10022521at2759"/>
<evidence type="ECO:0000256" key="1">
    <source>
        <dbReference type="SAM" id="Phobius"/>
    </source>
</evidence>
<keyword evidence="1" id="KW-1133">Transmembrane helix</keyword>
<evidence type="ECO:0000313" key="2">
    <source>
        <dbReference type="EMBL" id="ETO18336.1"/>
    </source>
</evidence>